<dbReference type="InterPro" id="IPR036866">
    <property type="entry name" value="RibonucZ/Hydroxyglut_hydro"/>
</dbReference>
<dbReference type="PANTHER" id="PTHR42663:SF6">
    <property type="entry name" value="HYDROLASE C777.06C-RELATED"/>
    <property type="match status" value="1"/>
</dbReference>
<dbReference type="AlphaFoldDB" id="A0A9D1V6W6"/>
<dbReference type="EMBL" id="DXFX01000026">
    <property type="protein sequence ID" value="HIX07221.1"/>
    <property type="molecule type" value="Genomic_DNA"/>
</dbReference>
<dbReference type="Gene3D" id="3.60.15.10">
    <property type="entry name" value="Ribonuclease Z/Hydroxyacylglutathione hydrolase-like"/>
    <property type="match status" value="1"/>
</dbReference>
<reference evidence="2" key="1">
    <citation type="journal article" date="2021" name="PeerJ">
        <title>Extensive microbial diversity within the chicken gut microbiome revealed by metagenomics and culture.</title>
        <authorList>
            <person name="Gilroy R."/>
            <person name="Ravi A."/>
            <person name="Getino M."/>
            <person name="Pursley I."/>
            <person name="Horton D.L."/>
            <person name="Alikhan N.F."/>
            <person name="Baker D."/>
            <person name="Gharbi K."/>
            <person name="Hall N."/>
            <person name="Watson M."/>
            <person name="Adriaenssens E.M."/>
            <person name="Foster-Nyarko E."/>
            <person name="Jarju S."/>
            <person name="Secka A."/>
            <person name="Antonio M."/>
            <person name="Oren A."/>
            <person name="Chaudhuri R.R."/>
            <person name="La Ragione R."/>
            <person name="Hildebrand F."/>
            <person name="Pallen M.J."/>
        </authorList>
    </citation>
    <scope>NUCLEOTIDE SEQUENCE</scope>
    <source>
        <strain evidence="2">811</strain>
    </source>
</reference>
<name>A0A9D1V6W6_9FIRM</name>
<dbReference type="Proteomes" id="UP000824204">
    <property type="component" value="Unassembled WGS sequence"/>
</dbReference>
<gene>
    <name evidence="2" type="ORF">H9741_01985</name>
</gene>
<evidence type="ECO:0000313" key="2">
    <source>
        <dbReference type="EMBL" id="HIX07221.1"/>
    </source>
</evidence>
<feature type="domain" description="Metallo-beta-lactamase" evidence="1">
    <location>
        <begin position="64"/>
        <end position="229"/>
    </location>
</feature>
<sequence>MIIQYLGTGAAEGFPAVFCHCESCTQARRDLQKECRTRSQVLVDGKLLIDFPADSYLHSLRFGTDLSAVQALLVTHSHTDHFYAQEFVNRGHKFAFDLVSPTLDLYGNAEVLSVFAEDTRREMRDDVRQNLHLHECGPFQQFTAAGYEIFTLPAVHTPKEQALLYCIRKDKTLLYLNDTGFPQEECFAFLKEKGIRADFVSMDCTFADDARPYSGRHMGFAENVRLREALMRFGIAGKDTQFCATHFSHNSAPFRDRLCAVAKEYGFLAAYDGFKIEF</sequence>
<accession>A0A9D1V6W6</accession>
<proteinExistence type="predicted"/>
<reference evidence="2" key="2">
    <citation type="submission" date="2021-04" db="EMBL/GenBank/DDBJ databases">
        <authorList>
            <person name="Gilroy R."/>
        </authorList>
    </citation>
    <scope>NUCLEOTIDE SEQUENCE</scope>
    <source>
        <strain evidence="2">811</strain>
    </source>
</reference>
<dbReference type="SUPFAM" id="SSF56281">
    <property type="entry name" value="Metallo-hydrolase/oxidoreductase"/>
    <property type="match status" value="1"/>
</dbReference>
<dbReference type="Pfam" id="PF12706">
    <property type="entry name" value="Lactamase_B_2"/>
    <property type="match status" value="1"/>
</dbReference>
<protein>
    <recommendedName>
        <fullName evidence="1">Metallo-beta-lactamase domain-containing protein</fullName>
    </recommendedName>
</protein>
<evidence type="ECO:0000313" key="3">
    <source>
        <dbReference type="Proteomes" id="UP000824204"/>
    </source>
</evidence>
<evidence type="ECO:0000259" key="1">
    <source>
        <dbReference type="Pfam" id="PF12706"/>
    </source>
</evidence>
<dbReference type="InterPro" id="IPR001279">
    <property type="entry name" value="Metallo-B-lactamas"/>
</dbReference>
<dbReference type="PANTHER" id="PTHR42663">
    <property type="entry name" value="HYDROLASE C777.06C-RELATED-RELATED"/>
    <property type="match status" value="1"/>
</dbReference>
<comment type="caution">
    <text evidence="2">The sequence shown here is derived from an EMBL/GenBank/DDBJ whole genome shotgun (WGS) entry which is preliminary data.</text>
</comment>
<organism evidence="2 3">
    <name type="scientific">Candidatus Borkfalkia faecipullorum</name>
    <dbReference type="NCBI Taxonomy" id="2838510"/>
    <lineage>
        <taxon>Bacteria</taxon>
        <taxon>Bacillati</taxon>
        <taxon>Bacillota</taxon>
        <taxon>Clostridia</taxon>
        <taxon>Christensenellales</taxon>
        <taxon>Christensenellaceae</taxon>
        <taxon>Candidatus Borkfalkia</taxon>
    </lineage>
</organism>